<keyword evidence="3" id="KW-0999">Mitochondrion inner membrane</keyword>
<comment type="function">
    <text evidence="3">Required for mitochondrial cytochrome c oxidase (COX) assembly and respiration.</text>
</comment>
<dbReference type="RefSeq" id="XP_066066596.1">
    <property type="nucleotide sequence ID" value="XM_066210499.1"/>
</dbReference>
<dbReference type="InterPro" id="IPR013892">
    <property type="entry name" value="Cyt_c_biogenesis_Cmc1-like"/>
</dbReference>
<evidence type="ECO:0000313" key="5">
    <source>
        <dbReference type="EMBL" id="WVN85896.1"/>
    </source>
</evidence>
<name>A0AAJ8JP95_9TREE</name>
<dbReference type="AlphaFoldDB" id="A0AAJ8JP95"/>
<comment type="similarity">
    <text evidence="1 3">Belongs to the CMC family.</text>
</comment>
<evidence type="ECO:0000256" key="1">
    <source>
        <dbReference type="ARBA" id="ARBA00007347"/>
    </source>
</evidence>
<dbReference type="Proteomes" id="UP000094043">
    <property type="component" value="Chromosome 1"/>
</dbReference>
<evidence type="ECO:0000256" key="3">
    <source>
        <dbReference type="RuleBase" id="RU364104"/>
    </source>
</evidence>
<evidence type="ECO:0000256" key="4">
    <source>
        <dbReference type="SAM" id="MobiDB-lite"/>
    </source>
</evidence>
<sequence length="86" mass="9989">MHPLLGNLQKQYACAEYIQALEECHAKGFLMRWSGGCNDHKKALTLCLRQERIERTTRNRESAKERTEKKKAAWAALEREKAEESV</sequence>
<reference evidence="5" key="3">
    <citation type="submission" date="2024-01" db="EMBL/GenBank/DDBJ databases">
        <authorList>
            <person name="Coelho M.A."/>
            <person name="David-Palma M."/>
            <person name="Shea T."/>
            <person name="Sun S."/>
            <person name="Cuomo C.A."/>
            <person name="Heitman J."/>
        </authorList>
    </citation>
    <scope>NUCLEOTIDE SEQUENCE</scope>
    <source>
        <strain evidence="5">CBS 7841</strain>
    </source>
</reference>
<dbReference type="GO" id="GO:0005743">
    <property type="term" value="C:mitochondrial inner membrane"/>
    <property type="evidence" value="ECO:0007669"/>
    <property type="project" value="UniProtKB-SubCell"/>
</dbReference>
<dbReference type="EMBL" id="CP143784">
    <property type="protein sequence ID" value="WVN85896.1"/>
    <property type="molecule type" value="Genomic_DNA"/>
</dbReference>
<dbReference type="Pfam" id="PF08583">
    <property type="entry name" value="Cmc1"/>
    <property type="match status" value="1"/>
</dbReference>
<gene>
    <name evidence="5" type="ORF">L203_101049</name>
</gene>
<dbReference type="GeneID" id="91085263"/>
<reference evidence="5" key="2">
    <citation type="journal article" date="2022" name="Elife">
        <title>Obligate sexual reproduction of a homothallic fungus closely related to the Cryptococcus pathogenic species complex.</title>
        <authorList>
            <person name="Passer A.R."/>
            <person name="Clancey S.A."/>
            <person name="Shea T."/>
            <person name="David-Palma M."/>
            <person name="Averette A.F."/>
            <person name="Boekhout T."/>
            <person name="Porcel B.M."/>
            <person name="Nowrousian M."/>
            <person name="Cuomo C.A."/>
            <person name="Sun S."/>
            <person name="Heitman J."/>
            <person name="Coelho M.A."/>
        </authorList>
    </citation>
    <scope>NUCLEOTIDE SEQUENCE</scope>
    <source>
        <strain evidence="5">CBS 7841</strain>
    </source>
</reference>
<evidence type="ECO:0000256" key="2">
    <source>
        <dbReference type="ARBA" id="ARBA00023157"/>
    </source>
</evidence>
<dbReference type="KEGG" id="cdep:91085263"/>
<keyword evidence="3" id="KW-0496">Mitochondrion</keyword>
<keyword evidence="6" id="KW-1185">Reference proteome</keyword>
<keyword evidence="2" id="KW-1015">Disulfide bond</keyword>
<keyword evidence="3" id="KW-0143">Chaperone</keyword>
<accession>A0AAJ8JP95</accession>
<protein>
    <recommendedName>
        <fullName evidence="3">COX assembly mitochondrial protein</fullName>
    </recommendedName>
</protein>
<keyword evidence="3" id="KW-0472">Membrane</keyword>
<reference evidence="5" key="1">
    <citation type="submission" date="2016-06" db="EMBL/GenBank/DDBJ databases">
        <authorList>
            <person name="Cuomo C."/>
            <person name="Litvintseva A."/>
            <person name="Heitman J."/>
            <person name="Chen Y."/>
            <person name="Sun S."/>
            <person name="Springer D."/>
            <person name="Dromer F."/>
            <person name="Young S."/>
            <person name="Zeng Q."/>
            <person name="Chapman S."/>
            <person name="Gujja S."/>
            <person name="Saif S."/>
            <person name="Birren B."/>
        </authorList>
    </citation>
    <scope>NUCLEOTIDE SEQUENCE</scope>
    <source>
        <strain evidence="5">CBS 7841</strain>
    </source>
</reference>
<evidence type="ECO:0000313" key="6">
    <source>
        <dbReference type="Proteomes" id="UP000094043"/>
    </source>
</evidence>
<organism evidence="5 6">
    <name type="scientific">Cryptococcus depauperatus CBS 7841</name>
    <dbReference type="NCBI Taxonomy" id="1295531"/>
    <lineage>
        <taxon>Eukaryota</taxon>
        <taxon>Fungi</taxon>
        <taxon>Dikarya</taxon>
        <taxon>Basidiomycota</taxon>
        <taxon>Agaricomycotina</taxon>
        <taxon>Tremellomycetes</taxon>
        <taxon>Tremellales</taxon>
        <taxon>Cryptococcaceae</taxon>
        <taxon>Cryptococcus</taxon>
    </lineage>
</organism>
<comment type="subcellular location">
    <subcellularLocation>
        <location evidence="3">Mitochondrion inner membrane</location>
    </subcellularLocation>
</comment>
<proteinExistence type="inferred from homology"/>
<feature type="region of interest" description="Disordered" evidence="4">
    <location>
        <begin position="57"/>
        <end position="86"/>
    </location>
</feature>